<keyword evidence="2" id="KW-0614">Plasmid</keyword>
<dbReference type="AlphaFoldDB" id="A0A2K9ZE08"/>
<name>A0A2K9ZE08_RHILE</name>
<dbReference type="EMBL" id="CP025013">
    <property type="protein sequence ID" value="AUW46497.1"/>
    <property type="molecule type" value="Genomic_DNA"/>
</dbReference>
<evidence type="ECO:0000313" key="2">
    <source>
        <dbReference type="EMBL" id="AUW46497.1"/>
    </source>
</evidence>
<evidence type="ECO:0000256" key="1">
    <source>
        <dbReference type="SAM" id="MobiDB-lite"/>
    </source>
</evidence>
<dbReference type="Proteomes" id="UP000238523">
    <property type="component" value="Plasmid pRLN1"/>
</dbReference>
<sequence>MIVMPPRPGINPAAVWRGDPLTVFVRKSVRSGAGQKCGEAGNAGNLDRLSQRPRCQGAGADE</sequence>
<accession>A0A2K9ZE08</accession>
<geneLocation type="plasmid" evidence="3">
    <name>prln1</name>
</geneLocation>
<protein>
    <submittedName>
        <fullName evidence="2">Uncharacterized protein</fullName>
    </submittedName>
</protein>
<gene>
    <name evidence="2" type="ORF">CUJ84_pRLN1001043</name>
</gene>
<feature type="region of interest" description="Disordered" evidence="1">
    <location>
        <begin position="33"/>
        <end position="62"/>
    </location>
</feature>
<organism evidence="2 3">
    <name type="scientific">Rhizobium leguminosarum</name>
    <dbReference type="NCBI Taxonomy" id="384"/>
    <lineage>
        <taxon>Bacteria</taxon>
        <taxon>Pseudomonadati</taxon>
        <taxon>Pseudomonadota</taxon>
        <taxon>Alphaproteobacteria</taxon>
        <taxon>Hyphomicrobiales</taxon>
        <taxon>Rhizobiaceae</taxon>
        <taxon>Rhizobium/Agrobacterium group</taxon>
        <taxon>Rhizobium</taxon>
    </lineage>
</organism>
<proteinExistence type="predicted"/>
<reference evidence="2 3" key="1">
    <citation type="submission" date="2017-11" db="EMBL/GenBank/DDBJ databases">
        <title>Complete genome of Rhizobium leguminosarum Norway, an ineffective micro-symbiont.</title>
        <authorList>
            <person name="Hoffrichter A."/>
            <person name="Liang J."/>
            <person name="Brachmann A."/>
            <person name="Marin M."/>
        </authorList>
    </citation>
    <scope>NUCLEOTIDE SEQUENCE [LARGE SCALE GENOMIC DNA]</scope>
    <source>
        <strain evidence="2 3">Norway</strain>
        <plasmid evidence="3">prln1</plasmid>
    </source>
</reference>
<evidence type="ECO:0000313" key="3">
    <source>
        <dbReference type="Proteomes" id="UP000238523"/>
    </source>
</evidence>